<name>A0A8J3S6X9_PLARO</name>
<sequence length="100" mass="10980">MNRELVDIQAAHEALQSLAAELEKRCFSVRLRAIEGRPLSLTVTNIAAPVLTESILTAPDDGGALWYWFPWRAPISRVDDVTAAADLIERVLAEVGRPAL</sequence>
<organism evidence="1 2">
    <name type="scientific">Planobispora rosea</name>
    <dbReference type="NCBI Taxonomy" id="35762"/>
    <lineage>
        <taxon>Bacteria</taxon>
        <taxon>Bacillati</taxon>
        <taxon>Actinomycetota</taxon>
        <taxon>Actinomycetes</taxon>
        <taxon>Streptosporangiales</taxon>
        <taxon>Streptosporangiaceae</taxon>
        <taxon>Planobispora</taxon>
    </lineage>
</organism>
<dbReference type="RefSeq" id="WP_189243581.1">
    <property type="nucleotide sequence ID" value="NZ_BMQP01000045.1"/>
</dbReference>
<gene>
    <name evidence="1" type="ORF">Pro02_62630</name>
</gene>
<evidence type="ECO:0000313" key="1">
    <source>
        <dbReference type="EMBL" id="GIH87855.1"/>
    </source>
</evidence>
<reference evidence="1" key="1">
    <citation type="submission" date="2021-01" db="EMBL/GenBank/DDBJ databases">
        <title>Whole genome shotgun sequence of Planobispora rosea NBRC 15558.</title>
        <authorList>
            <person name="Komaki H."/>
            <person name="Tamura T."/>
        </authorList>
    </citation>
    <scope>NUCLEOTIDE SEQUENCE</scope>
    <source>
        <strain evidence="1">NBRC 15558</strain>
    </source>
</reference>
<dbReference type="Proteomes" id="UP000655044">
    <property type="component" value="Unassembled WGS sequence"/>
</dbReference>
<accession>A0A8J3S6X9</accession>
<dbReference type="EMBL" id="BOOI01000068">
    <property type="protein sequence ID" value="GIH87855.1"/>
    <property type="molecule type" value="Genomic_DNA"/>
</dbReference>
<dbReference type="AlphaFoldDB" id="A0A8J3S6X9"/>
<protein>
    <submittedName>
        <fullName evidence="1">Uncharacterized protein</fullName>
    </submittedName>
</protein>
<comment type="caution">
    <text evidence="1">The sequence shown here is derived from an EMBL/GenBank/DDBJ whole genome shotgun (WGS) entry which is preliminary data.</text>
</comment>
<proteinExistence type="predicted"/>
<evidence type="ECO:0000313" key="2">
    <source>
        <dbReference type="Proteomes" id="UP000655044"/>
    </source>
</evidence>
<keyword evidence="2" id="KW-1185">Reference proteome</keyword>